<sequence length="596" mass="64112">MASPFPRATIELDYPLYDVDFDPDDAKRLVVGGGGGAGRSGVGNKITVIEASSHEELRVAGELELSRDEDSVMSLAVAPPAQRSKALRVFAGVNSSPADIAKGQNHHLRAFAVEGQSRVRASPSKSPARSSEVKTGLTELSRTALFANPSPDTYQRLLRVAGPLGVAASAMGSDPQIAVFDATGPRPRPRGLMELPRDAEDLDVIQTGDDEFQVAFCYKHELHTVAVGKQNGEPELVFTMPDDHGRRPVFRSIRYLSKEFLLAVANLPGRSGVLIQGFRLPSPGHDKARIAVTARIPRKIAATKLAVVNLSPPSPSWAPLGQTQFVVAVAGHDSSISLHTLEHKPSTVLNLIYDLLPLCTLADVHGGDNITGLAFSRFVTPKTHVRSQSLKLASISLQKIVAVQSIPLKKYIDREPRNKKAPPRPARYVVAMKSRRPSTRPIVMTLTIIVLIMAIVGQAVMEMYGRGRPIVFSPGFMPQWHGALLARDAAAPNRLNNQLLAKLAGAGSSVAGEAMVLFETKLPEAARSAGQIQADVHDAAVHGPAKTWDELGAEQKHIWRERLRDAGAWSQGMGESVFKGILFGEIAGAIGRAMEG</sequence>
<keyword evidence="5 10" id="KW-0256">Endoplasmic reticulum</keyword>
<keyword evidence="8 10" id="KW-1133">Transmembrane helix</keyword>
<proteinExistence type="inferred from homology"/>
<keyword evidence="7 10" id="KW-0653">Protein transport</keyword>
<dbReference type="Gene3D" id="2.130.10.10">
    <property type="entry name" value="YVTN repeat-like/Quinoprotein amine dehydrogenase"/>
    <property type="match status" value="1"/>
</dbReference>
<evidence type="ECO:0000256" key="5">
    <source>
        <dbReference type="ARBA" id="ARBA00022824"/>
    </source>
</evidence>
<evidence type="ECO:0000256" key="4">
    <source>
        <dbReference type="ARBA" id="ARBA00022737"/>
    </source>
</evidence>
<dbReference type="GO" id="GO:0005789">
    <property type="term" value="C:endoplasmic reticulum membrane"/>
    <property type="evidence" value="ECO:0007669"/>
    <property type="project" value="UniProtKB-SubCell"/>
</dbReference>
<dbReference type="GO" id="GO:0000139">
    <property type="term" value="C:Golgi membrane"/>
    <property type="evidence" value="ECO:0007669"/>
    <property type="project" value="UniProtKB-SubCell"/>
</dbReference>
<keyword evidence="3 10" id="KW-0812">Transmembrane</keyword>
<evidence type="ECO:0000256" key="9">
    <source>
        <dbReference type="ARBA" id="ARBA00023136"/>
    </source>
</evidence>
<evidence type="ECO:0000256" key="6">
    <source>
        <dbReference type="ARBA" id="ARBA00022892"/>
    </source>
</evidence>
<keyword evidence="4 10" id="KW-0677">Repeat</keyword>
<evidence type="ECO:0000256" key="2">
    <source>
        <dbReference type="ARBA" id="ARBA00022574"/>
    </source>
</evidence>
<dbReference type="OrthoDB" id="16538at2759"/>
<comment type="subcellular location">
    <subcellularLocation>
        <location evidence="10">Endoplasmic reticulum membrane</location>
        <topology evidence="10">Single-pass type II membrane protein</topology>
    </subcellularLocation>
    <subcellularLocation>
        <location evidence="10">Golgi apparatus membrane</location>
        <topology evidence="10">Single-pass type II membrane protein</topology>
    </subcellularLocation>
</comment>
<dbReference type="PANTHER" id="PTHR23284">
    <property type="entry name" value="PROLACTIN REGULATORY ELEMENT BINDING PROTEIN"/>
    <property type="match status" value="1"/>
</dbReference>
<evidence type="ECO:0000256" key="10">
    <source>
        <dbReference type="RuleBase" id="RU369019"/>
    </source>
</evidence>
<evidence type="ECO:0000256" key="7">
    <source>
        <dbReference type="ARBA" id="ARBA00022927"/>
    </source>
</evidence>
<feature type="transmembrane region" description="Helical" evidence="10">
    <location>
        <begin position="442"/>
        <end position="461"/>
    </location>
</feature>
<keyword evidence="1 10" id="KW-0813">Transport</keyword>
<dbReference type="SUPFAM" id="SSF69322">
    <property type="entry name" value="Tricorn protease domain 2"/>
    <property type="match status" value="1"/>
</dbReference>
<evidence type="ECO:0000313" key="12">
    <source>
        <dbReference type="Proteomes" id="UP000054481"/>
    </source>
</evidence>
<dbReference type="AlphaFoldDB" id="A0A0F7ZHN2"/>
<protein>
    <recommendedName>
        <fullName evidence="10">Guanine nucleotide-exchange factor SEC12</fullName>
    </recommendedName>
</protein>
<dbReference type="InterPro" id="IPR045260">
    <property type="entry name" value="Sec12-like"/>
</dbReference>
<reference evidence="11 12" key="1">
    <citation type="journal article" date="2014" name="Genome Biol. Evol.">
        <title>Comparative genomics and transcriptomics analyses reveal divergent lifestyle features of nematode endoparasitic fungus Hirsutella minnesotensis.</title>
        <authorList>
            <person name="Lai Y."/>
            <person name="Liu K."/>
            <person name="Zhang X."/>
            <person name="Zhang X."/>
            <person name="Li K."/>
            <person name="Wang N."/>
            <person name="Shu C."/>
            <person name="Wu Y."/>
            <person name="Wang C."/>
            <person name="Bushley K.E."/>
            <person name="Xiang M."/>
            <person name="Liu X."/>
        </authorList>
    </citation>
    <scope>NUCLEOTIDE SEQUENCE [LARGE SCALE GENOMIC DNA]</scope>
    <source>
        <strain evidence="11 12">3608</strain>
    </source>
</reference>
<keyword evidence="12" id="KW-1185">Reference proteome</keyword>
<dbReference type="GO" id="GO:0005085">
    <property type="term" value="F:guanyl-nucleotide exchange factor activity"/>
    <property type="evidence" value="ECO:0007669"/>
    <property type="project" value="InterPro"/>
</dbReference>
<evidence type="ECO:0000256" key="8">
    <source>
        <dbReference type="ARBA" id="ARBA00022989"/>
    </source>
</evidence>
<accession>A0A0F7ZHN2</accession>
<name>A0A0F7ZHN2_9HYPO</name>
<keyword evidence="2 10" id="KW-0853">WD repeat</keyword>
<dbReference type="Proteomes" id="UP000054481">
    <property type="component" value="Unassembled WGS sequence"/>
</dbReference>
<evidence type="ECO:0000256" key="3">
    <source>
        <dbReference type="ARBA" id="ARBA00022692"/>
    </source>
</evidence>
<dbReference type="EMBL" id="KQ030540">
    <property type="protein sequence ID" value="KJZ72936.1"/>
    <property type="molecule type" value="Genomic_DNA"/>
</dbReference>
<dbReference type="PANTHER" id="PTHR23284:SF0">
    <property type="entry name" value="PROLACTIN REGULATORY ELEMENT-BINDING PROTEIN"/>
    <property type="match status" value="1"/>
</dbReference>
<comment type="function">
    <text evidence="10">Guanine nucleotide-exchange factor (GEF) required for the formation or budding of transport vesicles from the ER.</text>
</comment>
<comment type="similarity">
    <text evidence="10">Belongs to the WD repeat SEC12 family.</text>
</comment>
<keyword evidence="6" id="KW-0931">ER-Golgi transport</keyword>
<dbReference type="GO" id="GO:0015031">
    <property type="term" value="P:protein transport"/>
    <property type="evidence" value="ECO:0007669"/>
    <property type="project" value="UniProtKB-KW"/>
</dbReference>
<evidence type="ECO:0000256" key="1">
    <source>
        <dbReference type="ARBA" id="ARBA00022448"/>
    </source>
</evidence>
<dbReference type="GO" id="GO:0003400">
    <property type="term" value="P:regulation of COPII vesicle coating"/>
    <property type="evidence" value="ECO:0007669"/>
    <property type="project" value="UniProtKB-UniRule"/>
</dbReference>
<dbReference type="GO" id="GO:0006888">
    <property type="term" value="P:endoplasmic reticulum to Golgi vesicle-mediated transport"/>
    <property type="evidence" value="ECO:0007669"/>
    <property type="project" value="UniProtKB-UniRule"/>
</dbReference>
<gene>
    <name evidence="11" type="ORF">HIM_07699</name>
</gene>
<dbReference type="InterPro" id="IPR015943">
    <property type="entry name" value="WD40/YVTN_repeat-like_dom_sf"/>
</dbReference>
<keyword evidence="9 10" id="KW-0472">Membrane</keyword>
<organism evidence="11 12">
    <name type="scientific">Hirsutella minnesotensis 3608</name>
    <dbReference type="NCBI Taxonomy" id="1043627"/>
    <lineage>
        <taxon>Eukaryota</taxon>
        <taxon>Fungi</taxon>
        <taxon>Dikarya</taxon>
        <taxon>Ascomycota</taxon>
        <taxon>Pezizomycotina</taxon>
        <taxon>Sordariomycetes</taxon>
        <taxon>Hypocreomycetidae</taxon>
        <taxon>Hypocreales</taxon>
        <taxon>Ophiocordycipitaceae</taxon>
        <taxon>Hirsutella</taxon>
    </lineage>
</organism>
<evidence type="ECO:0000313" key="11">
    <source>
        <dbReference type="EMBL" id="KJZ72936.1"/>
    </source>
</evidence>